<evidence type="ECO:0000313" key="1">
    <source>
        <dbReference type="EMBL" id="MCR6481432.1"/>
    </source>
</evidence>
<organism evidence="1 2">
    <name type="scientific">Amycolatopsis iheyensis</name>
    <dbReference type="NCBI Taxonomy" id="2945988"/>
    <lineage>
        <taxon>Bacteria</taxon>
        <taxon>Bacillati</taxon>
        <taxon>Actinomycetota</taxon>
        <taxon>Actinomycetes</taxon>
        <taxon>Pseudonocardiales</taxon>
        <taxon>Pseudonocardiaceae</taxon>
        <taxon>Amycolatopsis</taxon>
    </lineage>
</organism>
<sequence>MDQLGGPAHVEVEVRDDDRIALISSTPPGEPILFSAESAAQLRNQLGEALTVSLRDARTAQGCKAP</sequence>
<name>A0A9X2SG68_9PSEU</name>
<dbReference type="RefSeq" id="WP_257918078.1">
    <property type="nucleotide sequence ID" value="NZ_JAMXQV010000001.1"/>
</dbReference>
<comment type="caution">
    <text evidence="1">The sequence shown here is derived from an EMBL/GenBank/DDBJ whole genome shotgun (WGS) entry which is preliminary data.</text>
</comment>
<dbReference type="EMBL" id="JAMXQV010000001">
    <property type="protein sequence ID" value="MCR6481432.1"/>
    <property type="molecule type" value="Genomic_DNA"/>
</dbReference>
<gene>
    <name evidence="1" type="ORF">M8542_01245</name>
</gene>
<dbReference type="AlphaFoldDB" id="A0A9X2SG68"/>
<keyword evidence="2" id="KW-1185">Reference proteome</keyword>
<evidence type="ECO:0000313" key="2">
    <source>
        <dbReference type="Proteomes" id="UP001144096"/>
    </source>
</evidence>
<proteinExistence type="predicted"/>
<protein>
    <submittedName>
        <fullName evidence="1">Uncharacterized protein</fullName>
    </submittedName>
</protein>
<reference evidence="1" key="1">
    <citation type="submission" date="2022-06" db="EMBL/GenBank/DDBJ databases">
        <title>Amycolatopsis iheyaensis sp. nov., a new species of the genus Amycolatopsis isolated from soil in Iheya island, Japan.</title>
        <authorList>
            <person name="Ngamcharungchit C."/>
            <person name="Kanto H."/>
            <person name="Take A."/>
            <person name="Intra B."/>
            <person name="Matsumoto A."/>
            <person name="Panbangred W."/>
            <person name="Inahashi Y."/>
        </authorList>
    </citation>
    <scope>NUCLEOTIDE SEQUENCE</scope>
    <source>
        <strain evidence="1">OK19-0408</strain>
    </source>
</reference>
<accession>A0A9X2SG68</accession>
<dbReference type="Proteomes" id="UP001144096">
    <property type="component" value="Unassembled WGS sequence"/>
</dbReference>